<reference evidence="5 6" key="1">
    <citation type="submission" date="2020-05" db="EMBL/GenBank/DDBJ databases">
        <title>Ceratocystis lukuohia genome.</title>
        <authorList>
            <person name="Harrington T.C."/>
            <person name="Kim K."/>
            <person name="Mayers C.G."/>
        </authorList>
    </citation>
    <scope>NUCLEOTIDE SEQUENCE [LARGE SCALE GENOMIC DNA]</scope>
    <source>
        <strain evidence="5 6">C4212</strain>
    </source>
</reference>
<name>A0ABR4MJT7_9PEZI</name>
<feature type="region of interest" description="Disordered" evidence="4">
    <location>
        <begin position="1"/>
        <end position="120"/>
    </location>
</feature>
<feature type="compositionally biased region" description="Low complexity" evidence="4">
    <location>
        <begin position="76"/>
        <end position="98"/>
    </location>
</feature>
<evidence type="ECO:0000313" key="6">
    <source>
        <dbReference type="Proteomes" id="UP001610728"/>
    </source>
</evidence>
<gene>
    <name evidence="5" type="ORF">HOO65_030034</name>
</gene>
<organism evidence="5 6">
    <name type="scientific">Ceratocystis lukuohia</name>
    <dbReference type="NCBI Taxonomy" id="2019550"/>
    <lineage>
        <taxon>Eukaryota</taxon>
        <taxon>Fungi</taxon>
        <taxon>Dikarya</taxon>
        <taxon>Ascomycota</taxon>
        <taxon>Pezizomycotina</taxon>
        <taxon>Sordariomycetes</taxon>
        <taxon>Hypocreomycetidae</taxon>
        <taxon>Microascales</taxon>
        <taxon>Ceratocystidaceae</taxon>
        <taxon>Ceratocystis</taxon>
    </lineage>
</organism>
<dbReference type="PANTHER" id="PTHR15052:SF2">
    <property type="entry name" value="GENERAL TRANSCRIPTION FACTOR 3C POLYPEPTIDE 2"/>
    <property type="match status" value="1"/>
</dbReference>
<dbReference type="Proteomes" id="UP001610728">
    <property type="component" value="Unassembled WGS sequence"/>
</dbReference>
<evidence type="ECO:0000256" key="4">
    <source>
        <dbReference type="SAM" id="MobiDB-lite"/>
    </source>
</evidence>
<dbReference type="Gene3D" id="2.130.10.10">
    <property type="entry name" value="YVTN repeat-like/Quinoprotein amine dehydrogenase"/>
    <property type="match status" value="1"/>
</dbReference>
<dbReference type="PANTHER" id="PTHR15052">
    <property type="entry name" value="RNA POLYMERASE III TRANSCRIPTION INITIATION FACTOR COMPLEX SUBUNIT"/>
    <property type="match status" value="1"/>
</dbReference>
<evidence type="ECO:0000256" key="1">
    <source>
        <dbReference type="ARBA" id="ARBA00004123"/>
    </source>
</evidence>
<comment type="subcellular location">
    <subcellularLocation>
        <location evidence="1">Nucleus</location>
    </subcellularLocation>
</comment>
<dbReference type="GeneID" id="98116851"/>
<accession>A0ABR4MJT7</accession>
<evidence type="ECO:0000256" key="3">
    <source>
        <dbReference type="ARBA" id="ARBA00023242"/>
    </source>
</evidence>
<dbReference type="InterPro" id="IPR015943">
    <property type="entry name" value="WD40/YVTN_repeat-like_dom_sf"/>
</dbReference>
<proteinExistence type="predicted"/>
<dbReference type="RefSeq" id="XP_070859713.1">
    <property type="nucleotide sequence ID" value="XM_071001955.1"/>
</dbReference>
<sequence>MSSSTRSQRPRRAAAARAVQPPIHVIDDDDDDSNDFQISDGSDSCAESFRDEEALPKTPVARRRTTTAKSSVAALSKSTPSRSAAAAARAVSSPAKSSASKRKPKPRATPASARSKKIAAAEDAGYNDAAPGQTITNNINPNAIEPYPSQLTNRSYHGPLRLRRRIGFVLERFYGPNPADIKTAAGLINHWYCYDEAPVANPHYEPAWLSQHTRACQKQWLQKWKASEAYTRQKMTLDCGTGVSDQHRGSLKHLIVILDRAEIQMQRLQVQCIPRIAADNADESSYPQRPGWLLNLGGTVLDMTWAPKVVNNRQTLAVCIVPFGEDRLEGTQRASDGVVNILTFTGLAQEDATSSPVIREMSFPWGFSRRVAWCPQEQDTELGLLGVLSTEGQVHVLEIDQKEGYSSSCTRVASLFFDEEQEIKVTCFAWVGFNRIVTGHVDGSVCLWSIAPRLLLIRHPTHHSHVVDITTGYPSRPYLIASVPVAGLPTLVDFTSPGYESTSWALPSIAMQSTALQWHDDLQGFFINHPSSSPLDAAISFMHCRYFPHGPAVISSNSAVTAFSAGYSHPFILVGLRDGSLWCTNSIKKIFAARSEKPNKRKIMQHEFRPASRFPAVDSAQSHTAQIIRGASRLVSCDLVELNERKDKDDGTRKDIAEGDLAERGPAFRLVDPARAVNHEKETRVAAIAWNPVPEVSGWAVVAMASGLVQVVNLGVAPEADQ</sequence>
<evidence type="ECO:0000313" key="5">
    <source>
        <dbReference type="EMBL" id="KAL2888533.1"/>
    </source>
</evidence>
<dbReference type="EMBL" id="JABSNW010000003">
    <property type="protein sequence ID" value="KAL2888533.1"/>
    <property type="molecule type" value="Genomic_DNA"/>
</dbReference>
<keyword evidence="2" id="KW-0804">Transcription</keyword>
<dbReference type="SUPFAM" id="SSF50978">
    <property type="entry name" value="WD40 repeat-like"/>
    <property type="match status" value="1"/>
</dbReference>
<comment type="caution">
    <text evidence="5">The sequence shown here is derived from an EMBL/GenBank/DDBJ whole genome shotgun (WGS) entry which is preliminary data.</text>
</comment>
<dbReference type="InterPro" id="IPR036322">
    <property type="entry name" value="WD40_repeat_dom_sf"/>
</dbReference>
<keyword evidence="3" id="KW-0539">Nucleus</keyword>
<protein>
    <submittedName>
        <fullName evidence="5">Transcription factor tfiiic complex subunit</fullName>
    </submittedName>
</protein>
<dbReference type="InterPro" id="IPR052416">
    <property type="entry name" value="GTF3C_component"/>
</dbReference>
<evidence type="ECO:0000256" key="2">
    <source>
        <dbReference type="ARBA" id="ARBA00023163"/>
    </source>
</evidence>
<keyword evidence="6" id="KW-1185">Reference proteome</keyword>